<feature type="transmembrane region" description="Helical" evidence="18">
    <location>
        <begin position="94"/>
        <end position="111"/>
    </location>
</feature>
<accession>A0A9D9DXR5</accession>
<feature type="binding site" evidence="15">
    <location>
        <begin position="718"/>
        <end position="725"/>
    </location>
    <ligand>
        <name>ATP</name>
        <dbReference type="ChEBI" id="CHEBI:30616"/>
    </ligand>
</feature>
<dbReference type="InterPro" id="IPR003593">
    <property type="entry name" value="AAA+_ATPase"/>
</dbReference>
<reference evidence="20" key="2">
    <citation type="journal article" date="2021" name="PeerJ">
        <title>Extensive microbial diversity within the chicken gut microbiome revealed by metagenomics and culture.</title>
        <authorList>
            <person name="Gilroy R."/>
            <person name="Ravi A."/>
            <person name="Getino M."/>
            <person name="Pursley I."/>
            <person name="Horton D.L."/>
            <person name="Alikhan N.F."/>
            <person name="Baker D."/>
            <person name="Gharbi K."/>
            <person name="Hall N."/>
            <person name="Watson M."/>
            <person name="Adriaenssens E.M."/>
            <person name="Foster-Nyarko E."/>
            <person name="Jarju S."/>
            <person name="Secka A."/>
            <person name="Antonio M."/>
            <person name="Oren A."/>
            <person name="Chaudhuri R.R."/>
            <person name="La Ragione R."/>
            <person name="Hildebrand F."/>
            <person name="Pallen M.J."/>
        </authorList>
    </citation>
    <scope>NUCLEOTIDE SEQUENCE</scope>
    <source>
        <strain evidence="20">F6-4510</strain>
    </source>
</reference>
<dbReference type="CDD" id="cd01127">
    <property type="entry name" value="TrwB_TraG_TraD_VirD4"/>
    <property type="match status" value="1"/>
</dbReference>
<keyword evidence="11 18" id="KW-0472">Membrane</keyword>
<evidence type="ECO:0000256" key="13">
    <source>
        <dbReference type="ARBA" id="ARBA00024986"/>
    </source>
</evidence>
<evidence type="ECO:0000259" key="19">
    <source>
        <dbReference type="PROSITE" id="PS50901"/>
    </source>
</evidence>
<evidence type="ECO:0000256" key="2">
    <source>
        <dbReference type="ARBA" id="ARBA00006474"/>
    </source>
</evidence>
<comment type="similarity">
    <text evidence="2">Belongs to the FtsK/SpoIIIE/SftA family.</text>
</comment>
<feature type="compositionally biased region" description="Polar residues" evidence="17">
    <location>
        <begin position="17"/>
        <end position="28"/>
    </location>
</feature>
<evidence type="ECO:0000313" key="21">
    <source>
        <dbReference type="Proteomes" id="UP000823611"/>
    </source>
</evidence>
<dbReference type="InterPro" id="IPR002543">
    <property type="entry name" value="FtsK_dom"/>
</dbReference>
<dbReference type="Pfam" id="PF17854">
    <property type="entry name" value="FtsK_alpha"/>
    <property type="match status" value="1"/>
</dbReference>
<dbReference type="Pfam" id="PF09397">
    <property type="entry name" value="FtsK_gamma"/>
    <property type="match status" value="1"/>
</dbReference>
<dbReference type="PANTHER" id="PTHR22683">
    <property type="entry name" value="SPORULATION PROTEIN RELATED"/>
    <property type="match status" value="1"/>
</dbReference>
<dbReference type="GO" id="GO:0005886">
    <property type="term" value="C:plasma membrane"/>
    <property type="evidence" value="ECO:0007669"/>
    <property type="project" value="UniProtKB-SubCell"/>
</dbReference>
<dbReference type="InterPro" id="IPR041027">
    <property type="entry name" value="FtsK_alpha"/>
</dbReference>
<evidence type="ECO:0000256" key="14">
    <source>
        <dbReference type="ARBA" id="ARBA00025923"/>
    </source>
</evidence>
<dbReference type="EMBL" id="JADIMX010000111">
    <property type="protein sequence ID" value="MBO8434833.1"/>
    <property type="molecule type" value="Genomic_DNA"/>
</dbReference>
<comment type="subcellular location">
    <subcellularLocation>
        <location evidence="1">Cell membrane</location>
        <topology evidence="1">Multi-pass membrane protein</topology>
    </subcellularLocation>
</comment>
<dbReference type="GO" id="GO:0007059">
    <property type="term" value="P:chromosome segregation"/>
    <property type="evidence" value="ECO:0007669"/>
    <property type="project" value="UniProtKB-KW"/>
</dbReference>
<keyword evidence="16" id="KW-0175">Coiled coil</keyword>
<feature type="transmembrane region" description="Helical" evidence="18">
    <location>
        <begin position="56"/>
        <end position="74"/>
    </location>
</feature>
<evidence type="ECO:0000256" key="10">
    <source>
        <dbReference type="ARBA" id="ARBA00023125"/>
    </source>
</evidence>
<comment type="function">
    <text evidence="13">Essential cell division protein that coordinates cell division and chromosome segregation. The N-terminus is involved in assembly of the cell-division machinery. The C-terminus functions as a DNA motor that moves dsDNA in an ATP-dependent manner towards the dif recombination site, which is located within the replication terminus region. Required for activation of the Xer recombinase, allowing activation of chromosome unlinking by recombination.</text>
</comment>
<evidence type="ECO:0000256" key="4">
    <source>
        <dbReference type="ARBA" id="ARBA00022618"/>
    </source>
</evidence>
<comment type="caution">
    <text evidence="20">The sequence shown here is derived from an EMBL/GenBank/DDBJ whole genome shotgun (WGS) entry which is preliminary data.</text>
</comment>
<evidence type="ECO:0000313" key="20">
    <source>
        <dbReference type="EMBL" id="MBO8434833.1"/>
    </source>
</evidence>
<gene>
    <name evidence="20" type="ORF">IAC55_05895</name>
</gene>
<dbReference type="Pfam" id="PF13491">
    <property type="entry name" value="FtsK_4TM"/>
    <property type="match status" value="1"/>
</dbReference>
<feature type="region of interest" description="Disordered" evidence="17">
    <location>
        <begin position="1"/>
        <end position="36"/>
    </location>
</feature>
<evidence type="ECO:0000256" key="8">
    <source>
        <dbReference type="ARBA" id="ARBA00022840"/>
    </source>
</evidence>
<keyword evidence="4" id="KW-0132">Cell division</keyword>
<keyword evidence="3" id="KW-1003">Cell membrane</keyword>
<evidence type="ECO:0000256" key="18">
    <source>
        <dbReference type="SAM" id="Phobius"/>
    </source>
</evidence>
<evidence type="ECO:0000256" key="16">
    <source>
        <dbReference type="SAM" id="Coils"/>
    </source>
</evidence>
<keyword evidence="9 18" id="KW-1133">Transmembrane helix</keyword>
<dbReference type="InterPro" id="IPR018541">
    <property type="entry name" value="Ftsk_gamma"/>
</dbReference>
<dbReference type="Pfam" id="PF01580">
    <property type="entry name" value="FtsK_SpoIIIE"/>
    <property type="match status" value="1"/>
</dbReference>
<dbReference type="GO" id="GO:0051301">
    <property type="term" value="P:cell division"/>
    <property type="evidence" value="ECO:0007669"/>
    <property type="project" value="UniProtKB-KW"/>
</dbReference>
<keyword evidence="12" id="KW-0131">Cell cycle</keyword>
<protein>
    <submittedName>
        <fullName evidence="20">DNA translocase FtsK 4TM domain-containing protein</fullName>
    </submittedName>
</protein>
<feature type="transmembrane region" description="Helical" evidence="18">
    <location>
        <begin position="123"/>
        <end position="140"/>
    </location>
</feature>
<dbReference type="SMART" id="SM00382">
    <property type="entry name" value="AAA"/>
    <property type="match status" value="1"/>
</dbReference>
<dbReference type="Gene3D" id="3.30.980.40">
    <property type="match status" value="1"/>
</dbReference>
<evidence type="ECO:0000256" key="3">
    <source>
        <dbReference type="ARBA" id="ARBA00022475"/>
    </source>
</evidence>
<evidence type="ECO:0000256" key="7">
    <source>
        <dbReference type="ARBA" id="ARBA00022829"/>
    </source>
</evidence>
<evidence type="ECO:0000256" key="5">
    <source>
        <dbReference type="ARBA" id="ARBA00022692"/>
    </source>
</evidence>
<feature type="region of interest" description="Disordered" evidence="17">
    <location>
        <begin position="410"/>
        <end position="433"/>
    </location>
</feature>
<proteinExistence type="inferred from homology"/>
<dbReference type="Gene3D" id="3.40.50.300">
    <property type="entry name" value="P-loop containing nucleotide triphosphate hydrolases"/>
    <property type="match status" value="1"/>
</dbReference>
<keyword evidence="10" id="KW-0238">DNA-binding</keyword>
<keyword evidence="6 15" id="KW-0547">Nucleotide-binding</keyword>
<dbReference type="InterPro" id="IPR027417">
    <property type="entry name" value="P-loop_NTPase"/>
</dbReference>
<sequence>MGETKKSSKSTSKTNGRRASNGDSQKTATTRKKAVTPSKSENVKTLSFGDTLLDEVIIILVVLFCIIAIISLFTNKTGVVGGLISSFLKGLFGVGGYIIPFSAIGYCVWLLKSETKNNKVLKLVGMLMCIILIGGVFSAFNTETFVRGSNIFERIALLYKNGSATNGGLLGGAFGNIFASAFGKIGATLVLIAFLIISFIMATGKSFFAGVSKAYSYNKEMVQEYSKARNERIAQERKLAEKNMAERQSKPVQKRKMQDIIISEEEKVVEEGPYVEETVFRKREPRRYQKADRSIYDFKIDVETNKEFSFERDFSEEENRIVTEPTPEIIINESVRKPDFFSSPIDEDLNEYSKYSVFGTGLKTENTDVKDKKEDVSEIEKKVFENIDDLNSDIKEVTYDINASENPFSFDPFSDDEEKKEDLKVEETEETKEDFNATKVFGEEEKKEYFENIQSKSSVEETEVETEYIDDDNAMIERAFAEMEKSLNGDVYVDDIEDNTSKNEEVKVEEYKEENSNSFDDFSFEDTSSDFTTEVKPETHSTSYDNAEKVEVKEPVPPLEEKKEYVFPPIELLGEDKNVQSSGSKLEMVNNAKKLEETLKSFGVDAKVIQINRGPTVTRYELSPSQGVKVSKIVNLADDIALNLAASGIRIEAPIPGKAAVGIEVPNGEPQSVYLRTVIESDEFKDFPSKLAFAVGKDISGSCVVADIAKMPHLLIAGATGSGKSVCINTLITSLIYKANPDEVKLILVDPKVVELSIYNGIPHLLIPVVTDPKKASSALNWAVREMDKRYEEFATTNVRNLQGYNAKKKEKGETDFMPQIVIIIDELADLMMTAPGEVEDAICRLAQKARAAGIHLIIATQRPSVDVITGIIKANIPSRIAFSVSSGIDSRTILDTTGAEKLLGKGDMLFCPMGSNKPIRIQGAFITDEEVESIVDFVKQDGHTVYDTSMIDEITSSSKNISGGEDLDEHFEDAIELVVKKEKASVSMLQRYFRIGYNRAANLMEALEDRGIVGPEEGSKPRKVLMSQEEYEEFKEQGGYMG</sequence>
<evidence type="ECO:0000256" key="1">
    <source>
        <dbReference type="ARBA" id="ARBA00004651"/>
    </source>
</evidence>
<dbReference type="InterPro" id="IPR036390">
    <property type="entry name" value="WH_DNA-bd_sf"/>
</dbReference>
<dbReference type="GO" id="GO:0003677">
    <property type="term" value="F:DNA binding"/>
    <property type="evidence" value="ECO:0007669"/>
    <property type="project" value="UniProtKB-KW"/>
</dbReference>
<evidence type="ECO:0000256" key="17">
    <source>
        <dbReference type="SAM" id="MobiDB-lite"/>
    </source>
</evidence>
<feature type="transmembrane region" description="Helical" evidence="18">
    <location>
        <begin position="177"/>
        <end position="202"/>
    </location>
</feature>
<reference evidence="20" key="1">
    <citation type="submission" date="2020-10" db="EMBL/GenBank/DDBJ databases">
        <authorList>
            <person name="Gilroy R."/>
        </authorList>
    </citation>
    <scope>NUCLEOTIDE SEQUENCE</scope>
    <source>
        <strain evidence="20">F6-4510</strain>
    </source>
</reference>
<evidence type="ECO:0000256" key="15">
    <source>
        <dbReference type="PROSITE-ProRule" id="PRU00289"/>
    </source>
</evidence>
<keyword evidence="5 18" id="KW-0812">Transmembrane</keyword>
<name>A0A9D9DXR5_9FIRM</name>
<feature type="domain" description="FtsK" evidence="19">
    <location>
        <begin position="701"/>
        <end position="892"/>
    </location>
</feature>
<keyword evidence="7" id="KW-0159">Chromosome partition</keyword>
<evidence type="ECO:0000256" key="11">
    <source>
        <dbReference type="ARBA" id="ARBA00023136"/>
    </source>
</evidence>
<dbReference type="InterPro" id="IPR036388">
    <property type="entry name" value="WH-like_DNA-bd_sf"/>
</dbReference>
<dbReference type="InterPro" id="IPR050206">
    <property type="entry name" value="FtsK/SpoIIIE/SftA"/>
</dbReference>
<dbReference type="SUPFAM" id="SSF52540">
    <property type="entry name" value="P-loop containing nucleoside triphosphate hydrolases"/>
    <property type="match status" value="1"/>
</dbReference>
<evidence type="ECO:0000256" key="9">
    <source>
        <dbReference type="ARBA" id="ARBA00022989"/>
    </source>
</evidence>
<dbReference type="Gene3D" id="1.10.10.10">
    <property type="entry name" value="Winged helix-like DNA-binding domain superfamily/Winged helix DNA-binding domain"/>
    <property type="match status" value="1"/>
</dbReference>
<feature type="coiled-coil region" evidence="16">
    <location>
        <begin position="218"/>
        <end position="250"/>
    </location>
</feature>
<dbReference type="SUPFAM" id="SSF46785">
    <property type="entry name" value="Winged helix' DNA-binding domain"/>
    <property type="match status" value="1"/>
</dbReference>
<dbReference type="GO" id="GO:0005524">
    <property type="term" value="F:ATP binding"/>
    <property type="evidence" value="ECO:0007669"/>
    <property type="project" value="UniProtKB-UniRule"/>
</dbReference>
<evidence type="ECO:0000256" key="6">
    <source>
        <dbReference type="ARBA" id="ARBA00022741"/>
    </source>
</evidence>
<dbReference type="InterPro" id="IPR025199">
    <property type="entry name" value="FtsK_4TM"/>
</dbReference>
<organism evidence="20 21">
    <name type="scientific">Candidatus Fimicola merdigallinarum</name>
    <dbReference type="NCBI Taxonomy" id="2840819"/>
    <lineage>
        <taxon>Bacteria</taxon>
        <taxon>Bacillati</taxon>
        <taxon>Bacillota</taxon>
        <taxon>Clostridia</taxon>
        <taxon>Lachnospirales</taxon>
        <taxon>Lachnospiraceae</taxon>
        <taxon>Lachnospiraceae incertae sedis</taxon>
        <taxon>Candidatus Fimicola</taxon>
    </lineage>
</organism>
<dbReference type="Proteomes" id="UP000823611">
    <property type="component" value="Unassembled WGS sequence"/>
</dbReference>
<dbReference type="PROSITE" id="PS50901">
    <property type="entry name" value="FTSK"/>
    <property type="match status" value="1"/>
</dbReference>
<dbReference type="SMART" id="SM00843">
    <property type="entry name" value="Ftsk_gamma"/>
    <property type="match status" value="1"/>
</dbReference>
<keyword evidence="8 15" id="KW-0067">ATP-binding</keyword>
<comment type="subunit">
    <text evidence="14">Homohexamer. Forms a ring that surrounds DNA.</text>
</comment>
<evidence type="ECO:0000256" key="12">
    <source>
        <dbReference type="ARBA" id="ARBA00023306"/>
    </source>
</evidence>
<dbReference type="PANTHER" id="PTHR22683:SF41">
    <property type="entry name" value="DNA TRANSLOCASE FTSK"/>
    <property type="match status" value="1"/>
</dbReference>
<dbReference type="AlphaFoldDB" id="A0A9D9DXR5"/>